<accession>A0A382XXK2</accession>
<name>A0A382XXK2_9ZZZZ</name>
<proteinExistence type="predicted"/>
<reference evidence="1" key="1">
    <citation type="submission" date="2018-05" db="EMBL/GenBank/DDBJ databases">
        <authorList>
            <person name="Lanie J.A."/>
            <person name="Ng W.-L."/>
            <person name="Kazmierczak K.M."/>
            <person name="Andrzejewski T.M."/>
            <person name="Davidsen T.M."/>
            <person name="Wayne K.J."/>
            <person name="Tettelin H."/>
            <person name="Glass J.I."/>
            <person name="Rusch D."/>
            <person name="Podicherti R."/>
            <person name="Tsui H.-C.T."/>
            <person name="Winkler M.E."/>
        </authorList>
    </citation>
    <scope>NUCLEOTIDE SEQUENCE</scope>
</reference>
<protein>
    <submittedName>
        <fullName evidence="1">Uncharacterized protein</fullName>
    </submittedName>
</protein>
<gene>
    <name evidence="1" type="ORF">METZ01_LOCUS428065</name>
</gene>
<organism evidence="1">
    <name type="scientific">marine metagenome</name>
    <dbReference type="NCBI Taxonomy" id="408172"/>
    <lineage>
        <taxon>unclassified sequences</taxon>
        <taxon>metagenomes</taxon>
        <taxon>ecological metagenomes</taxon>
    </lineage>
</organism>
<dbReference type="AlphaFoldDB" id="A0A382XXK2"/>
<evidence type="ECO:0000313" key="1">
    <source>
        <dbReference type="EMBL" id="SVD75211.1"/>
    </source>
</evidence>
<sequence>MGQTDYKTDGFLDSSQMLQIRVKQGRTPALEPEPTPLRYIGEF</sequence>
<dbReference type="EMBL" id="UINC01170925">
    <property type="protein sequence ID" value="SVD75211.1"/>
    <property type="molecule type" value="Genomic_DNA"/>
</dbReference>